<dbReference type="SUPFAM" id="SSF52047">
    <property type="entry name" value="RNI-like"/>
    <property type="match status" value="1"/>
</dbReference>
<evidence type="ECO:0000256" key="2">
    <source>
        <dbReference type="ARBA" id="ARBA00022614"/>
    </source>
</evidence>
<dbReference type="InterPro" id="IPR050694">
    <property type="entry name" value="LRRC14/PRAME"/>
</dbReference>
<evidence type="ECO:0000313" key="5">
    <source>
        <dbReference type="Proteomes" id="UP000234681"/>
    </source>
</evidence>
<proteinExistence type="inferred from homology"/>
<evidence type="ECO:0000313" key="4">
    <source>
        <dbReference type="EMBL" id="EDL81056.1"/>
    </source>
</evidence>
<dbReference type="GO" id="GO:0045596">
    <property type="term" value="P:negative regulation of cell differentiation"/>
    <property type="evidence" value="ECO:0007669"/>
    <property type="project" value="InterPro"/>
</dbReference>
<dbReference type="PANTHER" id="PTHR14224:SF19">
    <property type="entry name" value="PRAME FAMILY MEMBER 11-RELATED"/>
    <property type="match status" value="1"/>
</dbReference>
<gene>
    <name evidence="6" type="primary">Pramef12</name>
    <name evidence="4" type="ORF">rCG_31368</name>
</gene>
<dbReference type="KEGG" id="rno:691157"/>
<keyword evidence="3" id="KW-0677">Repeat</keyword>
<evidence type="ECO:0000256" key="1">
    <source>
        <dbReference type="ARBA" id="ARBA00009608"/>
    </source>
</evidence>
<keyword evidence="2" id="KW-0433">Leucine-rich repeat</keyword>
<evidence type="ECO:0000313" key="6">
    <source>
        <dbReference type="RGD" id="1587431"/>
    </source>
</evidence>
<dbReference type="CTD" id="390999"/>
<dbReference type="GO" id="GO:0043066">
    <property type="term" value="P:negative regulation of apoptotic process"/>
    <property type="evidence" value="ECO:0007669"/>
    <property type="project" value="InterPro"/>
</dbReference>
<dbReference type="GO" id="GO:0008284">
    <property type="term" value="P:positive regulation of cell population proliferation"/>
    <property type="evidence" value="ECO:0007669"/>
    <property type="project" value="InterPro"/>
</dbReference>
<accession>A6IU05</accession>
<dbReference type="EMBL" id="CH473968">
    <property type="protein sequence ID" value="EDL81056.1"/>
    <property type="molecule type" value="Genomic_DNA"/>
</dbReference>
<dbReference type="AlphaFoldDB" id="A6IU05"/>
<name>A6IU05_RAT</name>
<sequence>MSLQATPTLLQLAMQSLLRDEAVAISALPDLPMELFPPLFKDALTHKRSNILRRMVQVWPFPCLPLGGLMKMKAPYLDVLQTILDGIDGLLDQNIHPSNYRLRILDLRALHKTFWTVWAGDKTASCISEAKCRRRSQRRGLETVAKPESLKVFIDLCLKPRALNACLSYVLLWARKRKALLQLGCKKLKINTIALQKNVKVLELLDLDCMEEVEVCCTWKLSTLAIFAPYLGQMKNLLSLILSHIHVPASISPEEKNQLVSQFTSQFPNLQCLQELSLDSACFLKGHMDQVFRCLEAPLEMLSITDSQLSESDLKALSQCPGIYQLKHLNLSGVILTNINPEPLRVLLERVAATLRILDLENCMIKDSQLSVFLPALSQCVQLIMFNYLRNPISVAALESLLLHTSKLSCLGLEMYSTPWEIFGAQSDSYHKRLDELREELSKTMMHLEHTRTVWFSVAPCLPNDNQVI</sequence>
<organism evidence="4 5">
    <name type="scientific">Rattus norvegicus</name>
    <name type="common">Rat</name>
    <dbReference type="NCBI Taxonomy" id="10116"/>
    <lineage>
        <taxon>Eukaryota</taxon>
        <taxon>Metazoa</taxon>
        <taxon>Chordata</taxon>
        <taxon>Craniata</taxon>
        <taxon>Vertebrata</taxon>
        <taxon>Euteleostomi</taxon>
        <taxon>Mammalia</taxon>
        <taxon>Eutheria</taxon>
        <taxon>Euarchontoglires</taxon>
        <taxon>Glires</taxon>
        <taxon>Rodentia</taxon>
        <taxon>Myomorpha</taxon>
        <taxon>Muroidea</taxon>
        <taxon>Muridae</taxon>
        <taxon>Murinae</taxon>
        <taxon>Rattus</taxon>
    </lineage>
</organism>
<evidence type="ECO:0000256" key="3">
    <source>
        <dbReference type="ARBA" id="ARBA00022737"/>
    </source>
</evidence>
<dbReference type="Proteomes" id="UP000234681">
    <property type="component" value="Chromosome 5"/>
</dbReference>
<comment type="similarity">
    <text evidence="1">Belongs to the PRAME family.</text>
</comment>
<dbReference type="AGR" id="RGD:1587431"/>
<dbReference type="PIRSF" id="PIRSF038286">
    <property type="entry name" value="PRAME"/>
    <property type="match status" value="1"/>
</dbReference>
<dbReference type="GeneID" id="691157"/>
<dbReference type="OrthoDB" id="9629918at2759"/>
<protein>
    <submittedName>
        <fullName evidence="4">RCG31368</fullName>
    </submittedName>
</protein>
<dbReference type="InterPro" id="IPR032675">
    <property type="entry name" value="LRR_dom_sf"/>
</dbReference>
<dbReference type="RefSeq" id="NP_001418217.1">
    <property type="nucleotide sequence ID" value="NM_001431288.1"/>
</dbReference>
<dbReference type="GO" id="GO:0045892">
    <property type="term" value="P:negative regulation of DNA-templated transcription"/>
    <property type="evidence" value="ECO:0007669"/>
    <property type="project" value="InterPro"/>
</dbReference>
<dbReference type="Gene3D" id="3.80.10.10">
    <property type="entry name" value="Ribonuclease Inhibitor"/>
    <property type="match status" value="1"/>
</dbReference>
<dbReference type="RGD" id="1587431">
    <property type="gene designation" value="Pramef12"/>
</dbReference>
<reference evidence="5" key="1">
    <citation type="submission" date="2005-09" db="EMBL/GenBank/DDBJ databases">
        <authorList>
            <person name="Mural R.J."/>
            <person name="Li P.W."/>
            <person name="Adams M.D."/>
            <person name="Amanatides P.G."/>
            <person name="Baden-Tillson H."/>
            <person name="Barnstead M."/>
            <person name="Chin S.H."/>
            <person name="Dew I."/>
            <person name="Evans C.A."/>
            <person name="Ferriera S."/>
            <person name="Flanigan M."/>
            <person name="Fosler C."/>
            <person name="Glodek A."/>
            <person name="Gu Z."/>
            <person name="Holt R.A."/>
            <person name="Jennings D."/>
            <person name="Kraft C.L."/>
            <person name="Lu F."/>
            <person name="Nguyen T."/>
            <person name="Nusskern D.R."/>
            <person name="Pfannkoch C.M."/>
            <person name="Sitter C."/>
            <person name="Sutton G.G."/>
            <person name="Venter J.C."/>
            <person name="Wang Z."/>
            <person name="Woodage T."/>
            <person name="Zheng X.H."/>
            <person name="Zhong F."/>
        </authorList>
    </citation>
    <scope>NUCLEOTIDE SEQUENCE [LARGE SCALE GENOMIC DNA]</scope>
    <source>
        <strain>BN</strain>
        <strain evidence="5">Sprague-Dawley</strain>
    </source>
</reference>
<dbReference type="InterPro" id="IPR026271">
    <property type="entry name" value="PRAME"/>
</dbReference>
<dbReference type="PANTHER" id="PTHR14224">
    <property type="entry name" value="SIMILAR TO PREFERENTIALLY EXPRESSED ANTIGEN IN MELANOMA-LIKE 3"/>
    <property type="match status" value="1"/>
</dbReference>
<dbReference type="FunFam" id="3.80.10.10:FF:000354">
    <property type="entry name" value="Melanoma antigen preferentially expressed in tumors"/>
    <property type="match status" value="1"/>
</dbReference>